<evidence type="ECO:0000256" key="3">
    <source>
        <dbReference type="ARBA" id="ARBA00011643"/>
    </source>
</evidence>
<comment type="catalytic activity">
    <reaction evidence="10">
        <text>deamido-NAD(+) + L-glutamine + ATP + H2O = L-glutamate + AMP + diphosphate + NAD(+) + H(+)</text>
        <dbReference type="Rhea" id="RHEA:24384"/>
        <dbReference type="ChEBI" id="CHEBI:15377"/>
        <dbReference type="ChEBI" id="CHEBI:15378"/>
        <dbReference type="ChEBI" id="CHEBI:29985"/>
        <dbReference type="ChEBI" id="CHEBI:30616"/>
        <dbReference type="ChEBI" id="CHEBI:33019"/>
        <dbReference type="ChEBI" id="CHEBI:57540"/>
        <dbReference type="ChEBI" id="CHEBI:58359"/>
        <dbReference type="ChEBI" id="CHEBI:58437"/>
        <dbReference type="ChEBI" id="CHEBI:456215"/>
        <dbReference type="EC" id="6.3.5.1"/>
    </reaction>
</comment>
<accession>A0A8C5NLA0</accession>
<dbReference type="GO" id="GO:0005524">
    <property type="term" value="F:ATP binding"/>
    <property type="evidence" value="ECO:0007669"/>
    <property type="project" value="UniProtKB-UniRule"/>
</dbReference>
<comment type="similarity">
    <text evidence="2 10">In the C-terminal section; belongs to the NAD synthetase family.</text>
</comment>
<dbReference type="HAMAP" id="MF_02090">
    <property type="entry name" value="NadE_glutamine_dep"/>
    <property type="match status" value="1"/>
</dbReference>
<evidence type="ECO:0000256" key="10">
    <source>
        <dbReference type="PIRNR" id="PIRNR006630"/>
    </source>
</evidence>
<evidence type="ECO:0000313" key="13">
    <source>
        <dbReference type="Proteomes" id="UP000694408"/>
    </source>
</evidence>
<dbReference type="GO" id="GO:0003952">
    <property type="term" value="F:NAD+ synthase (glutamine-hydrolyzing) activity"/>
    <property type="evidence" value="ECO:0007669"/>
    <property type="project" value="UniProtKB-UniRule"/>
</dbReference>
<dbReference type="PANTHER" id="PTHR23090:SF9">
    <property type="entry name" value="GLUTAMINE-DEPENDENT NAD(+) SYNTHETASE"/>
    <property type="match status" value="1"/>
</dbReference>
<dbReference type="InterPro" id="IPR014445">
    <property type="entry name" value="Gln-dep_NAD_synthase"/>
</dbReference>
<keyword evidence="13" id="KW-1185">Reference proteome</keyword>
<dbReference type="PANTHER" id="PTHR23090">
    <property type="entry name" value="NH 3 /GLUTAMINE-DEPENDENT NAD + SYNTHETASE"/>
    <property type="match status" value="1"/>
</dbReference>
<reference evidence="12" key="1">
    <citation type="submission" date="2025-08" db="UniProtKB">
        <authorList>
            <consortium name="Ensembl"/>
        </authorList>
    </citation>
    <scope>IDENTIFICATION</scope>
</reference>
<evidence type="ECO:0000313" key="12">
    <source>
        <dbReference type="Ensembl" id="ENSJHYP00000007771.1"/>
    </source>
</evidence>
<dbReference type="Ensembl" id="ENSJHYT00000009464.1">
    <property type="protein sequence ID" value="ENSJHYP00000007771.1"/>
    <property type="gene ID" value="ENSJHYG00000006201.1"/>
</dbReference>
<evidence type="ECO:0000256" key="4">
    <source>
        <dbReference type="ARBA" id="ARBA00012743"/>
    </source>
</evidence>
<keyword evidence="6 10" id="KW-0436">Ligase</keyword>
<dbReference type="EC" id="6.3.5.1" evidence="4 10"/>
<dbReference type="InterPro" id="IPR003010">
    <property type="entry name" value="C-N_Hydrolase"/>
</dbReference>
<dbReference type="InterPro" id="IPR014729">
    <property type="entry name" value="Rossmann-like_a/b/a_fold"/>
</dbReference>
<organism evidence="12 13">
    <name type="scientific">Junco hyemalis</name>
    <name type="common">Dark-eyed junco</name>
    <dbReference type="NCBI Taxonomy" id="40217"/>
    <lineage>
        <taxon>Eukaryota</taxon>
        <taxon>Metazoa</taxon>
        <taxon>Chordata</taxon>
        <taxon>Craniata</taxon>
        <taxon>Vertebrata</taxon>
        <taxon>Euteleostomi</taxon>
        <taxon>Archelosauria</taxon>
        <taxon>Archosauria</taxon>
        <taxon>Dinosauria</taxon>
        <taxon>Saurischia</taxon>
        <taxon>Theropoda</taxon>
        <taxon>Coelurosauria</taxon>
        <taxon>Aves</taxon>
        <taxon>Neognathae</taxon>
        <taxon>Neoaves</taxon>
        <taxon>Telluraves</taxon>
        <taxon>Australaves</taxon>
        <taxon>Passeriformes</taxon>
        <taxon>Passerellidae</taxon>
        <taxon>Junco</taxon>
    </lineage>
</organism>
<dbReference type="Gene3D" id="3.40.50.620">
    <property type="entry name" value="HUPs"/>
    <property type="match status" value="1"/>
</dbReference>
<dbReference type="InterPro" id="IPR041856">
    <property type="entry name" value="NAD+_synth_C"/>
</dbReference>
<keyword evidence="7 10" id="KW-0547">Nucleotide-binding</keyword>
<evidence type="ECO:0000259" key="11">
    <source>
        <dbReference type="PROSITE" id="PS50263"/>
    </source>
</evidence>
<feature type="domain" description="CN hydrolase" evidence="11">
    <location>
        <begin position="7"/>
        <end position="269"/>
    </location>
</feature>
<dbReference type="NCBIfam" id="TIGR00552">
    <property type="entry name" value="nadE"/>
    <property type="match status" value="1"/>
</dbReference>
<name>A0A8C5NLA0_JUNHY</name>
<dbReference type="AlphaFoldDB" id="A0A8C5NLA0"/>
<dbReference type="GO" id="GO:0009435">
    <property type="term" value="P:NAD+ biosynthetic process"/>
    <property type="evidence" value="ECO:0007669"/>
    <property type="project" value="UniProtKB-UniRule"/>
</dbReference>
<evidence type="ECO:0000256" key="6">
    <source>
        <dbReference type="ARBA" id="ARBA00022598"/>
    </source>
</evidence>
<dbReference type="PIRSF" id="PIRSF006630">
    <property type="entry name" value="NADS_GAT"/>
    <property type="match status" value="1"/>
</dbReference>
<evidence type="ECO:0000256" key="7">
    <source>
        <dbReference type="ARBA" id="ARBA00022741"/>
    </source>
</evidence>
<dbReference type="Proteomes" id="UP000694408">
    <property type="component" value="Unplaced"/>
</dbReference>
<evidence type="ECO:0000256" key="5">
    <source>
        <dbReference type="ARBA" id="ARBA00017309"/>
    </source>
</evidence>
<comment type="pathway">
    <text evidence="1 10">Cofactor biosynthesis; NAD(+) biosynthesis; NAD(+) from deamido-NAD(+) (L-Gln route): step 1/1.</text>
</comment>
<keyword evidence="8 10" id="KW-0067">ATP-binding</keyword>
<dbReference type="SUPFAM" id="SSF52402">
    <property type="entry name" value="Adenine nucleotide alpha hydrolases-like"/>
    <property type="match status" value="1"/>
</dbReference>
<reference evidence="12" key="2">
    <citation type="submission" date="2025-09" db="UniProtKB">
        <authorList>
            <consortium name="Ensembl"/>
        </authorList>
    </citation>
    <scope>IDENTIFICATION</scope>
</reference>
<protein>
    <recommendedName>
        <fullName evidence="5 10">Glutamine-dependent NAD(+) synthetase</fullName>
        <ecNumber evidence="4 10">6.3.5.1</ecNumber>
    </recommendedName>
    <alternativeName>
        <fullName evidence="10">NAD(+) synthase [glutamine-hydrolyzing]</fullName>
    </alternativeName>
</protein>
<dbReference type="UniPathway" id="UPA00253">
    <property type="reaction ID" value="UER00334"/>
</dbReference>
<evidence type="ECO:0000256" key="8">
    <source>
        <dbReference type="ARBA" id="ARBA00022840"/>
    </source>
</evidence>
<dbReference type="InterPro" id="IPR022310">
    <property type="entry name" value="NAD/GMP_synthase"/>
</dbReference>
<dbReference type="PROSITE" id="PS50263">
    <property type="entry name" value="CN_HYDROLASE"/>
    <property type="match status" value="1"/>
</dbReference>
<evidence type="ECO:0000256" key="2">
    <source>
        <dbReference type="ARBA" id="ARBA00007145"/>
    </source>
</evidence>
<proteinExistence type="inferred from homology"/>
<dbReference type="OMA" id="PICEDIW"/>
<evidence type="ECO:0000256" key="1">
    <source>
        <dbReference type="ARBA" id="ARBA00005188"/>
    </source>
</evidence>
<dbReference type="NCBIfam" id="NF002730">
    <property type="entry name" value="PRK02628.1"/>
    <property type="match status" value="1"/>
</dbReference>
<dbReference type="Gene3D" id="3.60.110.10">
    <property type="entry name" value="Carbon-nitrogen hydrolase"/>
    <property type="match status" value="1"/>
</dbReference>
<dbReference type="CDD" id="cd00553">
    <property type="entry name" value="NAD_synthase"/>
    <property type="match status" value="1"/>
</dbReference>
<sequence length="639" mass="71482">MKNDGFIKVAAITSNVHLNDIDSNVNDIVSKAKEANEMGAKIITFQELALTGYSLQDMFAQSNVLEKAKEGLIEITNKTKDLDLLMVVSLPYSFKGKIYDTAAVISKGKILGIATKKYLPNYNEFYDARYFTPSFDENEVTEIDGNLIPIGPKLLFHCREIENLTIGIEICEDLWTPDTPSTHHAMNGATLILNPSASNEMVGKENYRRSLISSTSARLICAYVYAGAGEGETSQDVVYSAPLIIAENGNLLGEKNDFNNHIMVKDIDVDLLAFRRRQMTTYSYKQEKGYQTIDFSLTDSYSKSLDRIFVKSPYLDISSKNLEDNLNTIFNCQSHGLMKRIQATHCKTVVIGVSGGLDSALALLVAYKAFKDLNKDVKDIIAISMPCFATTARTRNNSKILAETLGVTFKEIDISNTVKSHLKDIDHPLDLYDAAYENAQARARTYVLMDESNYKGGIVIGTGDLSEIALGWATYNGDQMSMYNVNASVPKTVVKEVVRMVANNERESNPLLSKTLIDILDTPITPELVPAKSKNEISQITEDIIGPYILHDFFLYHFLRNGYQPLKILRIATIAFKDMFDEETIKNWLKLFYRRFFASQFKRSAAPDGVKVGSVSLSQRGDLRIPSDLLNVDFLKDLK</sequence>
<dbReference type="CDD" id="cd07570">
    <property type="entry name" value="GAT_Gln-NAD-synth"/>
    <property type="match status" value="1"/>
</dbReference>
<dbReference type="Pfam" id="PF02540">
    <property type="entry name" value="NAD_synthase"/>
    <property type="match status" value="1"/>
</dbReference>
<keyword evidence="9 10" id="KW-0520">NAD</keyword>
<dbReference type="InterPro" id="IPR003694">
    <property type="entry name" value="NAD_synthase"/>
</dbReference>
<dbReference type="Pfam" id="PF00795">
    <property type="entry name" value="CN_hydrolase"/>
    <property type="match status" value="1"/>
</dbReference>
<dbReference type="InterPro" id="IPR036526">
    <property type="entry name" value="C-N_Hydrolase_sf"/>
</dbReference>
<dbReference type="GO" id="GO:0004359">
    <property type="term" value="F:glutaminase activity"/>
    <property type="evidence" value="ECO:0007669"/>
    <property type="project" value="InterPro"/>
</dbReference>
<evidence type="ECO:0000256" key="9">
    <source>
        <dbReference type="ARBA" id="ARBA00023027"/>
    </source>
</evidence>
<comment type="subunit">
    <text evidence="3">Homohexamer.</text>
</comment>
<dbReference type="SUPFAM" id="SSF56317">
    <property type="entry name" value="Carbon-nitrogen hydrolase"/>
    <property type="match status" value="1"/>
</dbReference>
<dbReference type="Gene3D" id="1.10.10.1140">
    <property type="entry name" value="Glutamine-dependent NAD+ synthetase, C-terminal domain"/>
    <property type="match status" value="1"/>
</dbReference>
<dbReference type="GO" id="GO:0005737">
    <property type="term" value="C:cytoplasm"/>
    <property type="evidence" value="ECO:0007669"/>
    <property type="project" value="InterPro"/>
</dbReference>